<evidence type="ECO:0000256" key="4">
    <source>
        <dbReference type="ARBA" id="ARBA00022670"/>
    </source>
</evidence>
<keyword evidence="6 15" id="KW-0808">Transferase</keyword>
<gene>
    <name evidence="15" type="primary">mtgA_1</name>
    <name evidence="15" type="ORF">MM817_00243</name>
</gene>
<evidence type="ECO:0000256" key="6">
    <source>
        <dbReference type="ARBA" id="ARBA00022679"/>
    </source>
</evidence>
<dbReference type="InterPro" id="IPR001264">
    <property type="entry name" value="Glyco_trans_51"/>
</dbReference>
<dbReference type="InterPro" id="IPR050396">
    <property type="entry name" value="Glycosyltr_51/Transpeptidase"/>
</dbReference>
<dbReference type="GO" id="GO:0008955">
    <property type="term" value="F:peptidoglycan glycosyltransferase activity"/>
    <property type="evidence" value="ECO:0007669"/>
    <property type="project" value="UniProtKB-EC"/>
</dbReference>
<dbReference type="AlphaFoldDB" id="A0A9X2AD65"/>
<keyword evidence="16" id="KW-1185">Reference proteome</keyword>
<evidence type="ECO:0000256" key="7">
    <source>
        <dbReference type="ARBA" id="ARBA00022801"/>
    </source>
</evidence>
<dbReference type="GO" id="GO:0006508">
    <property type="term" value="P:proteolysis"/>
    <property type="evidence" value="ECO:0007669"/>
    <property type="project" value="UniProtKB-KW"/>
</dbReference>
<evidence type="ECO:0000313" key="16">
    <source>
        <dbReference type="Proteomes" id="UP001139263"/>
    </source>
</evidence>
<comment type="catalytic activity">
    <reaction evidence="12">
        <text>Preferential cleavage: (Ac)2-L-Lys-D-Ala-|-D-Ala. Also transpeptidation of peptidyl-alanyl moieties that are N-acyl substituents of D-alanine.</text>
        <dbReference type="EC" id="3.4.16.4"/>
    </reaction>
</comment>
<dbReference type="Proteomes" id="UP001139263">
    <property type="component" value="Unassembled WGS sequence"/>
</dbReference>
<evidence type="ECO:0000256" key="1">
    <source>
        <dbReference type="ARBA" id="ARBA00007090"/>
    </source>
</evidence>
<dbReference type="InterPro" id="IPR023346">
    <property type="entry name" value="Lysozyme-like_dom_sf"/>
</dbReference>
<evidence type="ECO:0000256" key="9">
    <source>
        <dbReference type="ARBA" id="ARBA00022984"/>
    </source>
</evidence>
<evidence type="ECO:0000256" key="5">
    <source>
        <dbReference type="ARBA" id="ARBA00022676"/>
    </source>
</evidence>
<evidence type="ECO:0000313" key="15">
    <source>
        <dbReference type="EMBL" id="MCI0181992.1"/>
    </source>
</evidence>
<evidence type="ECO:0000256" key="2">
    <source>
        <dbReference type="ARBA" id="ARBA00007739"/>
    </source>
</evidence>
<dbReference type="GO" id="GO:0009252">
    <property type="term" value="P:peptidoglycan biosynthetic process"/>
    <property type="evidence" value="ECO:0007669"/>
    <property type="project" value="UniProtKB-KW"/>
</dbReference>
<comment type="similarity">
    <text evidence="1">In the C-terminal section; belongs to the transpeptidase family.</text>
</comment>
<keyword evidence="7" id="KW-0378">Hydrolase</keyword>
<organism evidence="15 16">
    <name type="scientific">Sulfoacidibacillus ferrooxidans</name>
    <dbReference type="NCBI Taxonomy" id="2005001"/>
    <lineage>
        <taxon>Bacteria</taxon>
        <taxon>Bacillati</taxon>
        <taxon>Bacillota</taxon>
        <taxon>Bacilli</taxon>
        <taxon>Bacillales</taxon>
        <taxon>Alicyclobacillaceae</taxon>
        <taxon>Sulfoacidibacillus</taxon>
    </lineage>
</organism>
<keyword evidence="5 15" id="KW-0328">Glycosyltransferase</keyword>
<comment type="catalytic activity">
    <reaction evidence="13">
        <text>[GlcNAc-(1-&gt;4)-Mur2Ac(oyl-L-Ala-gamma-D-Glu-L-Lys-D-Ala-D-Ala)](n)-di-trans,octa-cis-undecaprenyl diphosphate + beta-D-GlcNAc-(1-&gt;4)-Mur2Ac(oyl-L-Ala-gamma-D-Glu-L-Lys-D-Ala-D-Ala)-di-trans,octa-cis-undecaprenyl diphosphate = [GlcNAc-(1-&gt;4)-Mur2Ac(oyl-L-Ala-gamma-D-Glu-L-Lys-D-Ala-D-Ala)](n+1)-di-trans,octa-cis-undecaprenyl diphosphate + di-trans,octa-cis-undecaprenyl diphosphate + H(+)</text>
        <dbReference type="Rhea" id="RHEA:23708"/>
        <dbReference type="Rhea" id="RHEA-COMP:9602"/>
        <dbReference type="Rhea" id="RHEA-COMP:9603"/>
        <dbReference type="ChEBI" id="CHEBI:15378"/>
        <dbReference type="ChEBI" id="CHEBI:58405"/>
        <dbReference type="ChEBI" id="CHEBI:60033"/>
        <dbReference type="ChEBI" id="CHEBI:78435"/>
        <dbReference type="EC" id="2.4.99.28"/>
    </reaction>
</comment>
<dbReference type="RefSeq" id="WP_241711612.1">
    <property type="nucleotide sequence ID" value="NZ_JALBUF010000001.1"/>
</dbReference>
<accession>A0A9X2AD65</accession>
<proteinExistence type="inferred from homology"/>
<evidence type="ECO:0000256" key="3">
    <source>
        <dbReference type="ARBA" id="ARBA00022645"/>
    </source>
</evidence>
<dbReference type="FunFam" id="1.10.3810.10:FF:000001">
    <property type="entry name" value="Penicillin-binding protein 1A"/>
    <property type="match status" value="1"/>
</dbReference>
<evidence type="ECO:0000256" key="12">
    <source>
        <dbReference type="ARBA" id="ARBA00034000"/>
    </source>
</evidence>
<dbReference type="PANTHER" id="PTHR32282:SF33">
    <property type="entry name" value="PEPTIDOGLYCAN GLYCOSYLTRANSFERASE"/>
    <property type="match status" value="1"/>
</dbReference>
<reference evidence="15" key="1">
    <citation type="submission" date="2022-03" db="EMBL/GenBank/DDBJ databases">
        <title>Draft Genome Sequence of Firmicute Strain S0AB, a Heterotrophic Iron/Sulfur-Oxidizing Extreme Acidophile.</title>
        <authorList>
            <person name="Vergara E."/>
            <person name="Pakostova E."/>
            <person name="Johnson D.B."/>
            <person name="Holmes D.S."/>
        </authorList>
    </citation>
    <scope>NUCLEOTIDE SEQUENCE</scope>
    <source>
        <strain evidence="15">S0AB</strain>
    </source>
</reference>
<dbReference type="InterPro" id="IPR036950">
    <property type="entry name" value="PBP_transglycosylase"/>
</dbReference>
<keyword evidence="11" id="KW-0961">Cell wall biogenesis/degradation</keyword>
<comment type="caution">
    <text evidence="15">The sequence shown here is derived from an EMBL/GenBank/DDBJ whole genome shotgun (WGS) entry which is preliminary data.</text>
</comment>
<dbReference type="EC" id="2.4.2.-" evidence="15"/>
<sequence>MRRIIITLFTFFALFIVASGLYIKSVWNPSIPTVLIERVQTRATAHGGYVPLTHIPRFLQDALIATEDRNFYHNQGIDVEGIFRALYVDMMQRKLVQGGSTITEQLVKDIFLTDHKTIPRKIKQIAIAIMLSHSLSKNEILALYLNEVYLGHGAYGVGEAAHVYFGRSVNQLTPAECSILAGLPQAPSLYDPLKHIQLAKKRQWEVLKSMVTAGYITMKQAQYIDHTNLELISAP</sequence>
<protein>
    <submittedName>
        <fullName evidence="15">Monofunctional biosynthetic peptidoglycan transglycosylase</fullName>
        <ecNumber evidence="15">2.4.2.-</ecNumber>
    </submittedName>
</protein>
<dbReference type="Pfam" id="PF00912">
    <property type="entry name" value="Transgly"/>
    <property type="match status" value="1"/>
</dbReference>
<keyword evidence="4" id="KW-0645">Protease</keyword>
<dbReference type="SUPFAM" id="SSF53955">
    <property type="entry name" value="Lysozyme-like"/>
    <property type="match status" value="1"/>
</dbReference>
<evidence type="ECO:0000259" key="14">
    <source>
        <dbReference type="Pfam" id="PF00912"/>
    </source>
</evidence>
<comment type="similarity">
    <text evidence="2">In the N-terminal section; belongs to the glycosyltransferase 51 family.</text>
</comment>
<keyword evidence="8" id="KW-0133">Cell shape</keyword>
<name>A0A9X2AD65_9BACL</name>
<dbReference type="GO" id="GO:0009002">
    <property type="term" value="F:serine-type D-Ala-D-Ala carboxypeptidase activity"/>
    <property type="evidence" value="ECO:0007669"/>
    <property type="project" value="UniProtKB-EC"/>
</dbReference>
<keyword evidence="3" id="KW-0121">Carboxypeptidase</keyword>
<dbReference type="EMBL" id="JALBUF010000001">
    <property type="protein sequence ID" value="MCI0181992.1"/>
    <property type="molecule type" value="Genomic_DNA"/>
</dbReference>
<feature type="domain" description="Glycosyl transferase family 51" evidence="14">
    <location>
        <begin position="43"/>
        <end position="210"/>
    </location>
</feature>
<evidence type="ECO:0000256" key="13">
    <source>
        <dbReference type="ARBA" id="ARBA00049902"/>
    </source>
</evidence>
<evidence type="ECO:0000256" key="8">
    <source>
        <dbReference type="ARBA" id="ARBA00022960"/>
    </source>
</evidence>
<keyword evidence="9" id="KW-0573">Peptidoglycan synthesis</keyword>
<dbReference type="PANTHER" id="PTHR32282">
    <property type="entry name" value="BINDING PROTEIN TRANSPEPTIDASE, PUTATIVE-RELATED"/>
    <property type="match status" value="1"/>
</dbReference>
<keyword evidence="10" id="KW-0511">Multifunctional enzyme</keyword>
<evidence type="ECO:0000256" key="10">
    <source>
        <dbReference type="ARBA" id="ARBA00023268"/>
    </source>
</evidence>
<dbReference type="Gene3D" id="1.10.3810.10">
    <property type="entry name" value="Biosynthetic peptidoglycan transglycosylase-like"/>
    <property type="match status" value="1"/>
</dbReference>
<evidence type="ECO:0000256" key="11">
    <source>
        <dbReference type="ARBA" id="ARBA00023316"/>
    </source>
</evidence>
<dbReference type="GO" id="GO:0071555">
    <property type="term" value="P:cell wall organization"/>
    <property type="evidence" value="ECO:0007669"/>
    <property type="project" value="UniProtKB-KW"/>
</dbReference>
<dbReference type="GO" id="GO:0008360">
    <property type="term" value="P:regulation of cell shape"/>
    <property type="evidence" value="ECO:0007669"/>
    <property type="project" value="UniProtKB-KW"/>
</dbReference>